<feature type="domain" description="S1 motif" evidence="3">
    <location>
        <begin position="13"/>
        <end position="83"/>
    </location>
</feature>
<feature type="domain" description="CCHC-type" evidence="4">
    <location>
        <begin position="128"/>
        <end position="141"/>
    </location>
</feature>
<organism evidence="5 6">
    <name type="scientific">Aplysia californica</name>
    <name type="common">California sea hare</name>
    <dbReference type="NCBI Taxonomy" id="6500"/>
    <lineage>
        <taxon>Eukaryota</taxon>
        <taxon>Metazoa</taxon>
        <taxon>Spiralia</taxon>
        <taxon>Lophotrochozoa</taxon>
        <taxon>Mollusca</taxon>
        <taxon>Gastropoda</taxon>
        <taxon>Heterobranchia</taxon>
        <taxon>Euthyneura</taxon>
        <taxon>Tectipleura</taxon>
        <taxon>Aplysiida</taxon>
        <taxon>Aplysioidea</taxon>
        <taxon>Aplysiidae</taxon>
        <taxon>Aplysia</taxon>
    </lineage>
</organism>
<feature type="compositionally biased region" description="Basic residues" evidence="2">
    <location>
        <begin position="173"/>
        <end position="195"/>
    </location>
</feature>
<evidence type="ECO:0000256" key="2">
    <source>
        <dbReference type="SAM" id="MobiDB-lite"/>
    </source>
</evidence>
<keyword evidence="1" id="KW-0863">Zinc-finger</keyword>
<accession>A0ABM1VVY4</accession>
<keyword evidence="1" id="KW-0479">Metal-binding</keyword>
<keyword evidence="5" id="KW-1185">Reference proteome</keyword>
<evidence type="ECO:0000313" key="5">
    <source>
        <dbReference type="Proteomes" id="UP000694888"/>
    </source>
</evidence>
<dbReference type="InterPro" id="IPR003029">
    <property type="entry name" value="S1_domain"/>
</dbReference>
<evidence type="ECO:0000313" key="6">
    <source>
        <dbReference type="RefSeq" id="XP_035826576.1"/>
    </source>
</evidence>
<dbReference type="PANTHER" id="PTHR15838">
    <property type="entry name" value="NUCLEOLAR PROTEIN OF 40 KDA"/>
    <property type="match status" value="1"/>
</dbReference>
<dbReference type="RefSeq" id="XP_035826576.1">
    <property type="nucleotide sequence ID" value="XM_035970683.1"/>
</dbReference>
<dbReference type="Proteomes" id="UP000694888">
    <property type="component" value="Unplaced"/>
</dbReference>
<protein>
    <submittedName>
        <fullName evidence="6">Nucleolar protein of 40 kDa</fullName>
    </submittedName>
</protein>
<reference evidence="6" key="1">
    <citation type="submission" date="2025-08" db="UniProtKB">
        <authorList>
            <consortium name="RefSeq"/>
        </authorList>
    </citation>
    <scope>IDENTIFICATION</scope>
</reference>
<dbReference type="Gene3D" id="2.40.50.140">
    <property type="entry name" value="Nucleic acid-binding proteins"/>
    <property type="match status" value="1"/>
</dbReference>
<sequence>MRDADQGTLPQLYDIFNGEVANVQTYGAFVKIPGCRKQGLVHKSQMSSARIDDPSEMLAKGEKVYCKVIAMEGDGEKISLSMKVVNQTTGKDLDPNNVQASLDEKKRRKWNFKGENKIELGAELNTVCRRCGGHGHFAMDCFSGQGDNQYDLIPDLDKLTELLPVEERAPKAPAKKKKKDKKKKDKKKKGKKRHSSPSESEQSSGEEEVSSRKRKSRQRSSSHGGEGRKKRRHSGRDSSSDCEREEGRERDGGKDGDKGKGRERDSFSIRWDPSQRHTQPVFTEKTHPEDTSGLCSQKRHI</sequence>
<dbReference type="Pfam" id="PF00575">
    <property type="entry name" value="S1"/>
    <property type="match status" value="1"/>
</dbReference>
<dbReference type="SMART" id="SM00316">
    <property type="entry name" value="S1"/>
    <property type="match status" value="1"/>
</dbReference>
<name>A0ABM1VVY4_APLCA</name>
<dbReference type="PROSITE" id="PS50158">
    <property type="entry name" value="ZF_CCHC"/>
    <property type="match status" value="1"/>
</dbReference>
<feature type="region of interest" description="Disordered" evidence="2">
    <location>
        <begin position="164"/>
        <end position="301"/>
    </location>
</feature>
<dbReference type="InterPro" id="IPR001878">
    <property type="entry name" value="Znf_CCHC"/>
</dbReference>
<feature type="compositionally biased region" description="Basic and acidic residues" evidence="2">
    <location>
        <begin position="235"/>
        <end position="267"/>
    </location>
</feature>
<dbReference type="PANTHER" id="PTHR15838:SF1">
    <property type="entry name" value="ZINC FINGER CCHC DOMAIN-CONTAINING PROTEIN 17"/>
    <property type="match status" value="1"/>
</dbReference>
<dbReference type="InterPro" id="IPR012340">
    <property type="entry name" value="NA-bd_OB-fold"/>
</dbReference>
<keyword evidence="1" id="KW-0862">Zinc</keyword>
<gene>
    <name evidence="6" type="primary">LOC101850345</name>
</gene>
<evidence type="ECO:0000259" key="4">
    <source>
        <dbReference type="PROSITE" id="PS50158"/>
    </source>
</evidence>
<dbReference type="GeneID" id="101850345"/>
<evidence type="ECO:0000259" key="3">
    <source>
        <dbReference type="PROSITE" id="PS50126"/>
    </source>
</evidence>
<proteinExistence type="predicted"/>
<evidence type="ECO:0000256" key="1">
    <source>
        <dbReference type="PROSITE-ProRule" id="PRU00047"/>
    </source>
</evidence>
<dbReference type="PROSITE" id="PS50126">
    <property type="entry name" value="S1"/>
    <property type="match status" value="1"/>
</dbReference>
<dbReference type="SUPFAM" id="SSF50249">
    <property type="entry name" value="Nucleic acid-binding proteins"/>
    <property type="match status" value="1"/>
</dbReference>